<evidence type="ECO:0000259" key="23">
    <source>
        <dbReference type="PROSITE" id="PS50873"/>
    </source>
</evidence>
<protein>
    <recommendedName>
        <fullName evidence="5">peroxidase</fullName>
        <ecNumber evidence="5">1.11.1.7</ecNumber>
    </recommendedName>
</protein>
<keyword evidence="25" id="KW-1185">Reference proteome</keyword>
<dbReference type="PROSITE" id="PS50873">
    <property type="entry name" value="PEROXIDASE_4"/>
    <property type="match status" value="2"/>
</dbReference>
<evidence type="ECO:0000256" key="15">
    <source>
        <dbReference type="ARBA" id="ARBA00023180"/>
    </source>
</evidence>
<feature type="binding site" evidence="19">
    <location>
        <position position="247"/>
    </location>
    <ligand>
        <name>Ca(2+)</name>
        <dbReference type="ChEBI" id="CHEBI:29108"/>
        <label>2</label>
    </ligand>
</feature>
<dbReference type="FunFam" id="1.10.420.10:FF:000010">
    <property type="entry name" value="Peroxidase"/>
    <property type="match status" value="2"/>
</dbReference>
<gene>
    <name evidence="24" type="ORF">POM88_023718</name>
</gene>
<feature type="binding site" evidence="18">
    <location>
        <position position="157"/>
    </location>
    <ligand>
        <name>substrate</name>
    </ligand>
</feature>
<feature type="chain" id="PRO_5042081705" description="peroxidase" evidence="22">
    <location>
        <begin position="24"/>
        <end position="558"/>
    </location>
</feature>
<evidence type="ECO:0000256" key="18">
    <source>
        <dbReference type="PIRSR" id="PIRSR600823-2"/>
    </source>
</evidence>
<feature type="binding site" evidence="19">
    <location>
        <position position="75"/>
    </location>
    <ligand>
        <name>Ca(2+)</name>
        <dbReference type="ChEBI" id="CHEBI:29108"/>
        <label>1</label>
    </ligand>
</feature>
<dbReference type="InterPro" id="IPR033905">
    <property type="entry name" value="Secretory_peroxidase"/>
</dbReference>
<feature type="disulfide bond" evidence="21">
    <location>
        <begin position="67"/>
        <end position="72"/>
    </location>
</feature>
<comment type="subcellular location">
    <subcellularLocation>
        <location evidence="3">Secreted</location>
    </subcellularLocation>
</comment>
<evidence type="ECO:0000256" key="11">
    <source>
        <dbReference type="ARBA" id="ARBA00022837"/>
    </source>
</evidence>
<dbReference type="FunFam" id="1.10.520.10:FF:000001">
    <property type="entry name" value="Peroxidase"/>
    <property type="match status" value="1"/>
</dbReference>
<evidence type="ECO:0000256" key="21">
    <source>
        <dbReference type="PIRSR" id="PIRSR600823-5"/>
    </source>
</evidence>
<dbReference type="Gene3D" id="1.10.420.10">
    <property type="entry name" value="Peroxidase, domain 2"/>
    <property type="match status" value="2"/>
</dbReference>
<dbReference type="SUPFAM" id="SSF48113">
    <property type="entry name" value="Heme-dependent peroxidases"/>
    <property type="match status" value="2"/>
</dbReference>
<evidence type="ECO:0000256" key="13">
    <source>
        <dbReference type="ARBA" id="ARBA00023004"/>
    </source>
</evidence>
<keyword evidence="10 22" id="KW-0732">Signal</keyword>
<evidence type="ECO:0000256" key="6">
    <source>
        <dbReference type="ARBA" id="ARBA00022525"/>
    </source>
</evidence>
<dbReference type="GO" id="GO:0020037">
    <property type="term" value="F:heme binding"/>
    <property type="evidence" value="ECO:0007669"/>
    <property type="project" value="InterPro"/>
</dbReference>
<dbReference type="InterPro" id="IPR019794">
    <property type="entry name" value="Peroxidases_AS"/>
</dbReference>
<feature type="disulfide bond" evidence="21">
    <location>
        <begin position="194"/>
        <end position="226"/>
    </location>
</feature>
<evidence type="ECO:0000256" key="2">
    <source>
        <dbReference type="ARBA" id="ARBA00002322"/>
    </source>
</evidence>
<dbReference type="PROSITE" id="PS00436">
    <property type="entry name" value="PEROXIDASE_2"/>
    <property type="match status" value="2"/>
</dbReference>
<comment type="similarity">
    <text evidence="4">Belongs to the peroxidase family. Ascorbate peroxidase subfamily.</text>
</comment>
<keyword evidence="6" id="KW-0964">Secreted</keyword>
<feature type="binding site" evidence="19">
    <location>
        <position position="66"/>
    </location>
    <ligand>
        <name>Ca(2+)</name>
        <dbReference type="ChEBI" id="CHEBI:29108"/>
        <label>1</label>
    </ligand>
</feature>
<dbReference type="GO" id="GO:0005576">
    <property type="term" value="C:extracellular region"/>
    <property type="evidence" value="ECO:0007669"/>
    <property type="project" value="UniProtKB-SubCell"/>
</dbReference>
<dbReference type="PANTHER" id="PTHR31235">
    <property type="entry name" value="PEROXIDASE 25-RELATED"/>
    <property type="match status" value="1"/>
</dbReference>
<dbReference type="PRINTS" id="PR00458">
    <property type="entry name" value="PEROXIDASE"/>
</dbReference>
<dbReference type="GO" id="GO:0042744">
    <property type="term" value="P:hydrogen peroxide catabolic process"/>
    <property type="evidence" value="ECO:0007669"/>
    <property type="project" value="UniProtKB-KW"/>
</dbReference>
<feature type="active site" description="Proton acceptor" evidence="17">
    <location>
        <position position="65"/>
    </location>
</feature>
<evidence type="ECO:0000256" key="20">
    <source>
        <dbReference type="PIRSR" id="PIRSR600823-4"/>
    </source>
</evidence>
<evidence type="ECO:0000256" key="1">
    <source>
        <dbReference type="ARBA" id="ARBA00000189"/>
    </source>
</evidence>
<keyword evidence="8" id="KW-0349">Heme</keyword>
<feature type="binding site" evidence="19">
    <location>
        <position position="69"/>
    </location>
    <ligand>
        <name>Ca(2+)</name>
        <dbReference type="ChEBI" id="CHEBI:29108"/>
        <label>1</label>
    </ligand>
</feature>
<dbReference type="InterPro" id="IPR000823">
    <property type="entry name" value="Peroxidase_pln"/>
</dbReference>
<feature type="binding site" evidence="19">
    <location>
        <position position="239"/>
    </location>
    <ligand>
        <name>Ca(2+)</name>
        <dbReference type="ChEBI" id="CHEBI:29108"/>
        <label>2</label>
    </ligand>
</feature>
<keyword evidence="13 19" id="KW-0408">Iron</keyword>
<dbReference type="PRINTS" id="PR00461">
    <property type="entry name" value="PLPEROXIDASE"/>
</dbReference>
<feature type="binding site" evidence="19">
    <location>
        <position position="84"/>
    </location>
    <ligand>
        <name>Ca(2+)</name>
        <dbReference type="ChEBI" id="CHEBI:29108"/>
        <label>1</label>
    </ligand>
</feature>
<feature type="site" description="Transition state stabilizer" evidence="20">
    <location>
        <position position="61"/>
    </location>
</feature>
<evidence type="ECO:0000313" key="25">
    <source>
        <dbReference type="Proteomes" id="UP001237642"/>
    </source>
</evidence>
<dbReference type="EMBL" id="JAUIZM010000005">
    <property type="protein sequence ID" value="KAK1385983.1"/>
    <property type="molecule type" value="Genomic_DNA"/>
</dbReference>
<feature type="binding site" evidence="19">
    <location>
        <position position="73"/>
    </location>
    <ligand>
        <name>Ca(2+)</name>
        <dbReference type="ChEBI" id="CHEBI:29108"/>
        <label>1</label>
    </ligand>
</feature>
<keyword evidence="16" id="KW-0376">Hydrogen peroxide</keyword>
<evidence type="ECO:0000256" key="3">
    <source>
        <dbReference type="ARBA" id="ARBA00004613"/>
    </source>
</evidence>
<dbReference type="EC" id="1.11.1.7" evidence="5"/>
<evidence type="ECO:0000256" key="7">
    <source>
        <dbReference type="ARBA" id="ARBA00022559"/>
    </source>
</evidence>
<dbReference type="CDD" id="cd00693">
    <property type="entry name" value="secretory_peroxidase"/>
    <property type="match status" value="2"/>
</dbReference>
<feature type="binding site" description="axial binding residue" evidence="19">
    <location>
        <position position="187"/>
    </location>
    <ligand>
        <name>heme b</name>
        <dbReference type="ChEBI" id="CHEBI:60344"/>
    </ligand>
    <ligandPart>
        <name>Fe</name>
        <dbReference type="ChEBI" id="CHEBI:18248"/>
    </ligandPart>
</feature>
<comment type="caution">
    <text evidence="24">The sequence shown here is derived from an EMBL/GenBank/DDBJ whole genome shotgun (WGS) entry which is preliminary data.</text>
</comment>
<keyword evidence="9 19" id="KW-0479">Metal-binding</keyword>
<dbReference type="Pfam" id="PF00141">
    <property type="entry name" value="peroxidase"/>
    <property type="match status" value="2"/>
</dbReference>
<evidence type="ECO:0000256" key="5">
    <source>
        <dbReference type="ARBA" id="ARBA00012313"/>
    </source>
</evidence>
<dbReference type="InterPro" id="IPR002016">
    <property type="entry name" value="Haem_peroxidase"/>
</dbReference>
<evidence type="ECO:0000256" key="16">
    <source>
        <dbReference type="ARBA" id="ARBA00023324"/>
    </source>
</evidence>
<evidence type="ECO:0000313" key="24">
    <source>
        <dbReference type="EMBL" id="KAK1385983.1"/>
    </source>
</evidence>
<keyword evidence="14 21" id="KW-1015">Disulfide bond</keyword>
<dbReference type="GO" id="GO:0006979">
    <property type="term" value="P:response to oxidative stress"/>
    <property type="evidence" value="ECO:0007669"/>
    <property type="project" value="InterPro"/>
</dbReference>
<keyword evidence="11 19" id="KW-0106">Calcium</keyword>
<reference evidence="24" key="2">
    <citation type="submission" date="2023-05" db="EMBL/GenBank/DDBJ databases">
        <authorList>
            <person name="Schelkunov M.I."/>
        </authorList>
    </citation>
    <scope>NUCLEOTIDE SEQUENCE</scope>
    <source>
        <strain evidence="24">Hsosn_3</strain>
        <tissue evidence="24">Leaf</tissue>
    </source>
</reference>
<keyword evidence="7" id="KW-0575">Peroxidase</keyword>
<evidence type="ECO:0000256" key="14">
    <source>
        <dbReference type="ARBA" id="ARBA00023157"/>
    </source>
</evidence>
<dbReference type="InterPro" id="IPR019793">
    <property type="entry name" value="Peroxidases_heam-ligand_BS"/>
</dbReference>
<comment type="function">
    <text evidence="2">Removal of H(2)O(2), oxidation of toxic reductants, biosynthesis and degradation of lignin, suberization, auxin catabolism, response to environmental stresses such as wounding, pathogen attack and oxidative stress. These functions might be dependent on each isozyme/isoform in each plant tissue.</text>
</comment>
<keyword evidence="15" id="KW-0325">Glycoprotein</keyword>
<evidence type="ECO:0000256" key="12">
    <source>
        <dbReference type="ARBA" id="ARBA00023002"/>
    </source>
</evidence>
<dbReference type="Gene3D" id="1.10.520.10">
    <property type="match status" value="2"/>
</dbReference>
<feature type="domain" description="Plant heme peroxidase family profile" evidence="23">
    <location>
        <begin position="317"/>
        <end position="558"/>
    </location>
</feature>
<name>A0AAD8MW82_9APIA</name>
<feature type="signal peptide" evidence="22">
    <location>
        <begin position="1"/>
        <end position="23"/>
    </location>
</feature>
<organism evidence="24 25">
    <name type="scientific">Heracleum sosnowskyi</name>
    <dbReference type="NCBI Taxonomy" id="360622"/>
    <lineage>
        <taxon>Eukaryota</taxon>
        <taxon>Viridiplantae</taxon>
        <taxon>Streptophyta</taxon>
        <taxon>Embryophyta</taxon>
        <taxon>Tracheophyta</taxon>
        <taxon>Spermatophyta</taxon>
        <taxon>Magnoliopsida</taxon>
        <taxon>eudicotyledons</taxon>
        <taxon>Gunneridae</taxon>
        <taxon>Pentapetalae</taxon>
        <taxon>asterids</taxon>
        <taxon>campanulids</taxon>
        <taxon>Apiales</taxon>
        <taxon>Apiaceae</taxon>
        <taxon>Apioideae</taxon>
        <taxon>apioid superclade</taxon>
        <taxon>Tordylieae</taxon>
        <taxon>Tordyliinae</taxon>
        <taxon>Heracleum</taxon>
    </lineage>
</organism>
<feature type="binding site" evidence="19">
    <location>
        <position position="188"/>
    </location>
    <ligand>
        <name>Ca(2+)</name>
        <dbReference type="ChEBI" id="CHEBI:29108"/>
        <label>2</label>
    </ligand>
</feature>
<feature type="disulfide bond" evidence="21">
    <location>
        <begin position="34"/>
        <end position="110"/>
    </location>
</feature>
<proteinExistence type="inferred from homology"/>
<evidence type="ECO:0000256" key="22">
    <source>
        <dbReference type="SAM" id="SignalP"/>
    </source>
</evidence>
<evidence type="ECO:0000256" key="9">
    <source>
        <dbReference type="ARBA" id="ARBA00022723"/>
    </source>
</evidence>
<dbReference type="GO" id="GO:0046872">
    <property type="term" value="F:metal ion binding"/>
    <property type="evidence" value="ECO:0007669"/>
    <property type="project" value="UniProtKB-KW"/>
</dbReference>
<dbReference type="GO" id="GO:0140825">
    <property type="term" value="F:lactoperoxidase activity"/>
    <property type="evidence" value="ECO:0007669"/>
    <property type="project" value="UniProtKB-EC"/>
</dbReference>
<evidence type="ECO:0000256" key="8">
    <source>
        <dbReference type="ARBA" id="ARBA00022617"/>
    </source>
</evidence>
<keyword evidence="12" id="KW-0560">Oxidoreductase</keyword>
<dbReference type="Proteomes" id="UP001237642">
    <property type="component" value="Unassembled WGS sequence"/>
</dbReference>
<comment type="catalytic activity">
    <reaction evidence="1">
        <text>2 a phenolic donor + H2O2 = 2 a phenolic radical donor + 2 H2O</text>
        <dbReference type="Rhea" id="RHEA:56136"/>
        <dbReference type="ChEBI" id="CHEBI:15377"/>
        <dbReference type="ChEBI" id="CHEBI:16240"/>
        <dbReference type="ChEBI" id="CHEBI:139520"/>
        <dbReference type="ChEBI" id="CHEBI:139521"/>
        <dbReference type="EC" id="1.11.1.7"/>
    </reaction>
</comment>
<feature type="domain" description="Plant heme peroxidase family profile" evidence="23">
    <location>
        <begin position="24"/>
        <end position="317"/>
    </location>
</feature>
<sequence>MDSYLNKFSLLLVLLLATPLALAQTKVGFYSTSCPTAESIVQTTVKKHVKANTAVAPGLLRMIFHDCFVHGCDASILIDGSDTEKTARPNLLLRGYEVIEDAKTQLEAACPGVVSCADILALAGRDSTVAVGGLTYRVPTGRRDGRVSLASDTANLPSFRDSVAVQKKKFADVGLSPQDLVTLVGGHTIGTVACQFVSYRLYNFTNSGGADPTIDPSFLPTLQSLCPQNGDGNKRIALDYGSGDKFDHSFFKNVQNNRGILESDQSLWQDSTTKNFVRRFIGIRGLAGLTLNVEFGRAMIRMTNVGVKTGIDGEIRKVGFYSSSCPEAESIVQATVKKHVQNNSAIAPGLLRMVFHDCFVHGCDASILIDGTDAEKTAGPNLLLRGYEVIDDAKAQLEAACPGVVSCADILALAARDSTVEVGGLNYSVPTGRRDGRVSLASDTANLPSFLDSVTVQKKKFKDVGLSPQDLATLVGGHTVGTVACQFISYRLYNFRSSGGADPTIDPTFLPILQSLCPQNGDGNKRIALDYGSGDQFDHSIFKNIQNNRGILESDQSL</sequence>
<dbReference type="InterPro" id="IPR010255">
    <property type="entry name" value="Haem_peroxidase_sf"/>
</dbReference>
<accession>A0AAD8MW82</accession>
<evidence type="ECO:0000256" key="17">
    <source>
        <dbReference type="PIRSR" id="PIRSR600823-1"/>
    </source>
</evidence>
<comment type="cofactor">
    <cofactor evidence="19">
        <name>heme b</name>
        <dbReference type="ChEBI" id="CHEBI:60344"/>
    </cofactor>
    <text evidence="19">Binds 1 heme b (iron(II)-protoporphyrin IX) group per subunit.</text>
</comment>
<evidence type="ECO:0000256" key="19">
    <source>
        <dbReference type="PIRSR" id="PIRSR600823-3"/>
    </source>
</evidence>
<evidence type="ECO:0000256" key="4">
    <source>
        <dbReference type="ARBA" id="ARBA00006873"/>
    </source>
</evidence>
<comment type="cofactor">
    <cofactor evidence="19">
        <name>Ca(2+)</name>
        <dbReference type="ChEBI" id="CHEBI:29108"/>
    </cofactor>
    <text evidence="19">Binds 2 calcium ions per subunit.</text>
</comment>
<feature type="binding site" evidence="19">
    <location>
        <position position="71"/>
    </location>
    <ligand>
        <name>Ca(2+)</name>
        <dbReference type="ChEBI" id="CHEBI:29108"/>
        <label>1</label>
    </ligand>
</feature>
<dbReference type="AlphaFoldDB" id="A0AAD8MW82"/>
<dbReference type="PROSITE" id="PS00435">
    <property type="entry name" value="PEROXIDASE_1"/>
    <property type="match status" value="2"/>
</dbReference>
<reference evidence="24" key="1">
    <citation type="submission" date="2023-02" db="EMBL/GenBank/DDBJ databases">
        <title>Genome of toxic invasive species Heracleum sosnowskyi carries increased number of genes despite the absence of recent whole-genome duplications.</title>
        <authorList>
            <person name="Schelkunov M."/>
            <person name="Shtratnikova V."/>
            <person name="Makarenko M."/>
            <person name="Klepikova A."/>
            <person name="Omelchenko D."/>
            <person name="Novikova G."/>
            <person name="Obukhova E."/>
            <person name="Bogdanov V."/>
            <person name="Penin A."/>
            <person name="Logacheva M."/>
        </authorList>
    </citation>
    <scope>NUCLEOTIDE SEQUENCE</scope>
    <source>
        <strain evidence="24">Hsosn_3</strain>
        <tissue evidence="24">Leaf</tissue>
    </source>
</reference>
<dbReference type="FunFam" id="1.10.520.10:FF:000006">
    <property type="entry name" value="Peroxidase"/>
    <property type="match status" value="1"/>
</dbReference>
<evidence type="ECO:0000256" key="10">
    <source>
        <dbReference type="ARBA" id="ARBA00022729"/>
    </source>
</evidence>
<dbReference type="GO" id="GO:0050832">
    <property type="term" value="P:defense response to fungus"/>
    <property type="evidence" value="ECO:0007669"/>
    <property type="project" value="UniProtKB-ARBA"/>
</dbReference>